<comment type="caution">
    <text evidence="3">The sequence shown here is derived from an EMBL/GenBank/DDBJ whole genome shotgun (WGS) entry which is preliminary data.</text>
</comment>
<dbReference type="GO" id="GO:0015888">
    <property type="term" value="P:thiamine transport"/>
    <property type="evidence" value="ECO:0007669"/>
    <property type="project" value="TreeGrafter"/>
</dbReference>
<evidence type="ECO:0000256" key="1">
    <source>
        <dbReference type="ARBA" id="ARBA00022729"/>
    </source>
</evidence>
<proteinExistence type="predicted"/>
<evidence type="ECO:0000313" key="4">
    <source>
        <dbReference type="Proteomes" id="UP000050488"/>
    </source>
</evidence>
<dbReference type="OrthoDB" id="366726at2"/>
<dbReference type="InterPro" id="IPR006059">
    <property type="entry name" value="SBP"/>
</dbReference>
<dbReference type="PANTHER" id="PTHR30006">
    <property type="entry name" value="THIAMINE-BINDING PERIPLASMIC PROTEIN-RELATED"/>
    <property type="match status" value="1"/>
</dbReference>
<evidence type="ECO:0000313" key="3">
    <source>
        <dbReference type="EMBL" id="KQB87105.1"/>
    </source>
</evidence>
<accession>A0A0Q1AJR0</accession>
<dbReference type="STRING" id="1544413.Clow_00153"/>
<reference evidence="3 4" key="1">
    <citation type="submission" date="2015-10" db="EMBL/GenBank/DDBJ databases">
        <title>Corynebacteirum lowii and Corynebacterium oculi species nova, derived from human clinical disease and and emended description of Corynebacterium mastiditis.</title>
        <authorList>
            <person name="Bernard K."/>
            <person name="Pacheco A.L."/>
            <person name="Mcdougall C."/>
            <person name="Burtx T."/>
            <person name="Weibe D."/>
            <person name="Tyler S."/>
            <person name="Olson A.B."/>
            <person name="Cnockaert M."/>
            <person name="Eguchi H."/>
            <person name="Kuwahara T."/>
            <person name="Nakayama-Imaohji H."/>
            <person name="Boudewijins M."/>
            <person name="Van Hoecke F."/>
            <person name="Bernier A.-M."/>
            <person name="Vandamme P."/>
        </authorList>
    </citation>
    <scope>NUCLEOTIDE SEQUENCE [LARGE SCALE GENOMIC DNA]</scope>
    <source>
        <strain evidence="3 4">NML 130206</strain>
    </source>
</reference>
<dbReference type="Proteomes" id="UP000050488">
    <property type="component" value="Unassembled WGS sequence"/>
</dbReference>
<dbReference type="EMBL" id="LKEV01000001">
    <property type="protein sequence ID" value="KQB87105.1"/>
    <property type="molecule type" value="Genomic_DNA"/>
</dbReference>
<dbReference type="GO" id="GO:0030976">
    <property type="term" value="F:thiamine pyrophosphate binding"/>
    <property type="evidence" value="ECO:0007669"/>
    <property type="project" value="TreeGrafter"/>
</dbReference>
<dbReference type="PANTHER" id="PTHR30006:SF2">
    <property type="entry name" value="ABC TRANSPORTER SUBSTRATE-BINDING PROTEIN"/>
    <property type="match status" value="1"/>
</dbReference>
<evidence type="ECO:0000256" key="2">
    <source>
        <dbReference type="SAM" id="SignalP"/>
    </source>
</evidence>
<dbReference type="RefSeq" id="WP_055174938.1">
    <property type="nucleotide sequence ID" value="NZ_JAUSQY010000001.1"/>
</dbReference>
<feature type="signal peptide" evidence="2">
    <location>
        <begin position="1"/>
        <end position="31"/>
    </location>
</feature>
<dbReference type="Pfam" id="PF13416">
    <property type="entry name" value="SBP_bac_8"/>
    <property type="match status" value="1"/>
</dbReference>
<gene>
    <name evidence="3" type="ORF">Clow_00153</name>
</gene>
<dbReference type="AlphaFoldDB" id="A0A0Q1AJR0"/>
<dbReference type="Gene3D" id="3.40.190.10">
    <property type="entry name" value="Periplasmic binding protein-like II"/>
    <property type="match status" value="2"/>
</dbReference>
<sequence>MQQSHHPRRIRKVLAAGLSAATLSIGLVACASTGDGQGDSSTLTVYSNSLSDGRGEWLERQAQAEGFDIQLVDLGGADLQNRLEAEKANPIADVVFGLNNIYFENLKNQNILDSFTPSWASDVEPGLGDDEQYWPIVKEPIMLVYNDAAYAPSEAPQDWPELWQKSQYHQQYQVPTSMGGATTQMVLAGILARYLDDNGDLGVSEKGWKAIEEYFKNGLPETKGTDLYARMAASELNMGQMWLAGKEAREKEYGISTTAVHPAVGVPMATQHISVIKGTDATEKAQEFINWFGSPELQAAWSQEFFTAPTNKQALSTANQEAIEQTNSFTAQDIDWETVAQYLPQWIEKIELNYLP</sequence>
<name>A0A0Q1AJR0_9CORY</name>
<organism evidence="3 4">
    <name type="scientific">Corynebacterium lowii</name>
    <dbReference type="NCBI Taxonomy" id="1544413"/>
    <lineage>
        <taxon>Bacteria</taxon>
        <taxon>Bacillati</taxon>
        <taxon>Actinomycetota</taxon>
        <taxon>Actinomycetes</taxon>
        <taxon>Mycobacteriales</taxon>
        <taxon>Corynebacteriaceae</taxon>
        <taxon>Corynebacterium</taxon>
    </lineage>
</organism>
<protein>
    <submittedName>
        <fullName evidence="3">Bacterial extracellular solute-binding protein</fullName>
    </submittedName>
</protein>
<dbReference type="GO" id="GO:0030975">
    <property type="term" value="F:thiamine binding"/>
    <property type="evidence" value="ECO:0007669"/>
    <property type="project" value="TreeGrafter"/>
</dbReference>
<dbReference type="PATRIC" id="fig|1544413.3.peg.156"/>
<dbReference type="GO" id="GO:0030288">
    <property type="term" value="C:outer membrane-bounded periplasmic space"/>
    <property type="evidence" value="ECO:0007669"/>
    <property type="project" value="TreeGrafter"/>
</dbReference>
<feature type="chain" id="PRO_5006188201" evidence="2">
    <location>
        <begin position="32"/>
        <end position="356"/>
    </location>
</feature>
<dbReference type="SUPFAM" id="SSF53850">
    <property type="entry name" value="Periplasmic binding protein-like II"/>
    <property type="match status" value="1"/>
</dbReference>
<keyword evidence="4" id="KW-1185">Reference proteome</keyword>
<keyword evidence="1 2" id="KW-0732">Signal</keyword>